<dbReference type="PROSITE" id="PS00457">
    <property type="entry name" value="NA_SOLUT_SYMP_2"/>
    <property type="match status" value="1"/>
</dbReference>
<evidence type="ECO:0000256" key="2">
    <source>
        <dbReference type="ARBA" id="ARBA00006434"/>
    </source>
</evidence>
<keyword evidence="10 14" id="KW-0472">Membrane</keyword>
<feature type="transmembrane region" description="Helical" evidence="14">
    <location>
        <begin position="70"/>
        <end position="93"/>
    </location>
</feature>
<dbReference type="PROSITE" id="PS00456">
    <property type="entry name" value="NA_SOLUT_SYMP_1"/>
    <property type="match status" value="1"/>
</dbReference>
<dbReference type="PROSITE" id="PS50283">
    <property type="entry name" value="NA_SOLUT_SYMP_3"/>
    <property type="match status" value="1"/>
</dbReference>
<feature type="transmembrane region" description="Helical" evidence="14">
    <location>
        <begin position="414"/>
        <end position="435"/>
    </location>
</feature>
<evidence type="ECO:0000256" key="3">
    <source>
        <dbReference type="ARBA" id="ARBA00022448"/>
    </source>
</evidence>
<keyword evidence="8" id="KW-0915">Sodium</keyword>
<name>A0A549YJQ6_9BACI</name>
<dbReference type="Gene3D" id="1.20.1730.10">
    <property type="entry name" value="Sodium/glucose cotransporter"/>
    <property type="match status" value="1"/>
</dbReference>
<evidence type="ECO:0000256" key="6">
    <source>
        <dbReference type="ARBA" id="ARBA00022847"/>
    </source>
</evidence>
<proteinExistence type="inferred from homology"/>
<reference evidence="15 16" key="1">
    <citation type="submission" date="2019-07" db="EMBL/GenBank/DDBJ databases">
        <title>Genomic analysis of Lentibacillus sp. NKC851-2.</title>
        <authorList>
            <person name="Oh Y.J."/>
        </authorList>
    </citation>
    <scope>NUCLEOTIDE SEQUENCE [LARGE SCALE GENOMIC DNA]</scope>
    <source>
        <strain evidence="15 16">NKC851-2</strain>
    </source>
</reference>
<comment type="catalytic activity">
    <reaction evidence="12">
        <text>L-proline(in) + Na(+)(in) = L-proline(out) + Na(+)(out)</text>
        <dbReference type="Rhea" id="RHEA:28967"/>
        <dbReference type="ChEBI" id="CHEBI:29101"/>
        <dbReference type="ChEBI" id="CHEBI:60039"/>
    </reaction>
</comment>
<evidence type="ECO:0000256" key="14">
    <source>
        <dbReference type="SAM" id="Phobius"/>
    </source>
</evidence>
<evidence type="ECO:0000256" key="11">
    <source>
        <dbReference type="ARBA" id="ARBA00023201"/>
    </source>
</evidence>
<feature type="transmembrane region" description="Helical" evidence="14">
    <location>
        <begin position="44"/>
        <end position="64"/>
    </location>
</feature>
<comment type="subcellular location">
    <subcellularLocation>
        <location evidence="1">Cell membrane</location>
        <topology evidence="1">Multi-pass membrane protein</topology>
    </subcellularLocation>
</comment>
<dbReference type="GO" id="GO:0046942">
    <property type="term" value="P:carboxylic acid transport"/>
    <property type="evidence" value="ECO:0007669"/>
    <property type="project" value="UniProtKB-ARBA"/>
</dbReference>
<dbReference type="EMBL" id="VJMZ01000001">
    <property type="protein sequence ID" value="TRM12110.1"/>
    <property type="molecule type" value="Genomic_DNA"/>
</dbReference>
<keyword evidence="6" id="KW-0769">Symport</keyword>
<feature type="transmembrane region" description="Helical" evidence="14">
    <location>
        <begin position="267"/>
        <end position="289"/>
    </location>
</feature>
<evidence type="ECO:0000313" key="16">
    <source>
        <dbReference type="Proteomes" id="UP000319280"/>
    </source>
</evidence>
<evidence type="ECO:0000313" key="15">
    <source>
        <dbReference type="EMBL" id="TRM12110.1"/>
    </source>
</evidence>
<dbReference type="InterPro" id="IPR001734">
    <property type="entry name" value="Na/solute_symporter"/>
</dbReference>
<gene>
    <name evidence="15" type="ORF">FH966_10675</name>
</gene>
<dbReference type="PANTHER" id="PTHR48086">
    <property type="entry name" value="SODIUM/PROLINE SYMPORTER-RELATED"/>
    <property type="match status" value="1"/>
</dbReference>
<feature type="transmembrane region" description="Helical" evidence="14">
    <location>
        <begin position="441"/>
        <end position="459"/>
    </location>
</feature>
<dbReference type="InterPro" id="IPR018212">
    <property type="entry name" value="Na/solute_symporter_CS"/>
</dbReference>
<keyword evidence="11" id="KW-0739">Sodium transport</keyword>
<evidence type="ECO:0000256" key="8">
    <source>
        <dbReference type="ARBA" id="ARBA00023053"/>
    </source>
</evidence>
<feature type="transmembrane region" description="Helical" evidence="14">
    <location>
        <begin position="355"/>
        <end position="376"/>
    </location>
</feature>
<feature type="transmembrane region" description="Helical" evidence="14">
    <location>
        <begin position="225"/>
        <end position="246"/>
    </location>
</feature>
<evidence type="ECO:0000256" key="9">
    <source>
        <dbReference type="ARBA" id="ARBA00023065"/>
    </source>
</evidence>
<evidence type="ECO:0000256" key="5">
    <source>
        <dbReference type="ARBA" id="ARBA00022692"/>
    </source>
</evidence>
<dbReference type="InterPro" id="IPR038377">
    <property type="entry name" value="Na/Glc_symporter_sf"/>
</dbReference>
<evidence type="ECO:0000256" key="7">
    <source>
        <dbReference type="ARBA" id="ARBA00022989"/>
    </source>
</evidence>
<keyword evidence="4" id="KW-1003">Cell membrane</keyword>
<keyword evidence="5 14" id="KW-0812">Transmembrane</keyword>
<dbReference type="AlphaFoldDB" id="A0A549YJQ6"/>
<dbReference type="Proteomes" id="UP000319280">
    <property type="component" value="Unassembled WGS sequence"/>
</dbReference>
<keyword evidence="3" id="KW-0813">Transport</keyword>
<protein>
    <submittedName>
        <fullName evidence="15">Sodium:solute symporter family protein</fullName>
    </submittedName>
</protein>
<evidence type="ECO:0000256" key="13">
    <source>
        <dbReference type="RuleBase" id="RU362091"/>
    </source>
</evidence>
<feature type="transmembrane region" description="Helical" evidence="14">
    <location>
        <begin position="146"/>
        <end position="168"/>
    </location>
</feature>
<sequence length="487" mass="52089">MQILETIILAVYLVLMTLMGIYFTKRAHSSESDYWTAGKSINTFVGAFALFAALASSSSLMGAVGSGVALGIPFLFAYGFGAVAILPFTLFLVSGQIRRSGVNTLPEFFKQRYGNAVQIVAVFIVVVGMTFYMVPQLTASGLIGSYVLGIDYTTAVIVLGIGFTLYAALGGMWAITYTDLIQGSVMLIGMLVLSLIILVQHDGFSSLIQDALATSPTFGDITQPWMSYFGLFLAFLWFGIVSPSAVMRNFASRDARTARRSAMWACLLYLLIFVFGFIVAAGGASLGIAETLENQDMIFVSVIESYMSPILAGIMLAGLLAAIMSSADAMLLAISAGVARDIYKEYINKEASEKTVTKIGFSVMIIASIIGIAIAINPPQLIAIMVGWVGGFLLSSFGFPLVLGIWWNRANKAGALAGMLGGAITFLILVITKPFSLVSEPIIAAPVSLILVIIVSLMTQPPSSKTQNQVNRYHMAVEKSNEEKTVG</sequence>
<feature type="transmembrane region" description="Helical" evidence="14">
    <location>
        <begin position="6"/>
        <end position="23"/>
    </location>
</feature>
<feature type="transmembrane region" description="Helical" evidence="14">
    <location>
        <begin position="113"/>
        <end position="134"/>
    </location>
</feature>
<dbReference type="PANTHER" id="PTHR48086:SF3">
    <property type="entry name" value="SODIUM_PROLINE SYMPORTER"/>
    <property type="match status" value="1"/>
</dbReference>
<dbReference type="NCBIfam" id="TIGR00813">
    <property type="entry name" value="sss"/>
    <property type="match status" value="1"/>
</dbReference>
<dbReference type="Pfam" id="PF00474">
    <property type="entry name" value="SSF"/>
    <property type="match status" value="1"/>
</dbReference>
<dbReference type="GO" id="GO:0006814">
    <property type="term" value="P:sodium ion transport"/>
    <property type="evidence" value="ECO:0007669"/>
    <property type="project" value="UniProtKB-KW"/>
</dbReference>
<comment type="similarity">
    <text evidence="2 13">Belongs to the sodium:solute symporter (SSF) (TC 2.A.21) family.</text>
</comment>
<dbReference type="RefSeq" id="WP_142791105.1">
    <property type="nucleotide sequence ID" value="NZ_VJMZ01000001.1"/>
</dbReference>
<keyword evidence="16" id="KW-1185">Reference proteome</keyword>
<dbReference type="CDD" id="cd10322">
    <property type="entry name" value="SLC5sbd"/>
    <property type="match status" value="1"/>
</dbReference>
<feature type="transmembrane region" description="Helical" evidence="14">
    <location>
        <begin position="309"/>
        <end position="334"/>
    </location>
</feature>
<keyword evidence="7 14" id="KW-1133">Transmembrane helix</keyword>
<dbReference type="GO" id="GO:0015293">
    <property type="term" value="F:symporter activity"/>
    <property type="evidence" value="ECO:0007669"/>
    <property type="project" value="UniProtKB-KW"/>
</dbReference>
<evidence type="ECO:0000256" key="1">
    <source>
        <dbReference type="ARBA" id="ARBA00004651"/>
    </source>
</evidence>
<accession>A0A549YJQ6</accession>
<evidence type="ECO:0000256" key="10">
    <source>
        <dbReference type="ARBA" id="ARBA00023136"/>
    </source>
</evidence>
<keyword evidence="9" id="KW-0406">Ion transport</keyword>
<comment type="caution">
    <text evidence="15">The sequence shown here is derived from an EMBL/GenBank/DDBJ whole genome shotgun (WGS) entry which is preliminary data.</text>
</comment>
<feature type="transmembrane region" description="Helical" evidence="14">
    <location>
        <begin position="382"/>
        <end position="407"/>
    </location>
</feature>
<dbReference type="InterPro" id="IPR050277">
    <property type="entry name" value="Sodium:Solute_Symporter"/>
</dbReference>
<dbReference type="GO" id="GO:0005886">
    <property type="term" value="C:plasma membrane"/>
    <property type="evidence" value="ECO:0007669"/>
    <property type="project" value="UniProtKB-SubCell"/>
</dbReference>
<feature type="transmembrane region" description="Helical" evidence="14">
    <location>
        <begin position="180"/>
        <end position="199"/>
    </location>
</feature>
<evidence type="ECO:0000256" key="4">
    <source>
        <dbReference type="ARBA" id="ARBA00022475"/>
    </source>
</evidence>
<evidence type="ECO:0000256" key="12">
    <source>
        <dbReference type="ARBA" id="ARBA00033708"/>
    </source>
</evidence>
<organism evidence="15 16">
    <name type="scientific">Lentibacillus cibarius</name>
    <dbReference type="NCBI Taxonomy" id="2583219"/>
    <lineage>
        <taxon>Bacteria</taxon>
        <taxon>Bacillati</taxon>
        <taxon>Bacillota</taxon>
        <taxon>Bacilli</taxon>
        <taxon>Bacillales</taxon>
        <taxon>Bacillaceae</taxon>
        <taxon>Lentibacillus</taxon>
    </lineage>
</organism>